<dbReference type="Pfam" id="PF00248">
    <property type="entry name" value="Aldo_ket_red"/>
    <property type="match status" value="1"/>
</dbReference>
<dbReference type="EMBL" id="JAQQKV010000001">
    <property type="protein sequence ID" value="MDC7675587.1"/>
    <property type="molecule type" value="Genomic_DNA"/>
</dbReference>
<accession>A0ABT5HH62</accession>
<dbReference type="InterPro" id="IPR020471">
    <property type="entry name" value="AKR"/>
</dbReference>
<dbReference type="RefSeq" id="WP_272743907.1">
    <property type="nucleotide sequence ID" value="NZ_JAQQKV010000001.1"/>
</dbReference>
<name>A0ABT5HH62_9CAUL</name>
<keyword evidence="3" id="KW-1185">Reference proteome</keyword>
<feature type="domain" description="NADP-dependent oxidoreductase" evidence="1">
    <location>
        <begin position="16"/>
        <end position="323"/>
    </location>
</feature>
<dbReference type="InterPro" id="IPR036812">
    <property type="entry name" value="NAD(P)_OxRdtase_dom_sf"/>
</dbReference>
<dbReference type="Proteomes" id="UP001218579">
    <property type="component" value="Unassembled WGS sequence"/>
</dbReference>
<organism evidence="2 3">
    <name type="scientific">Asticcacaulis machinosus</name>
    <dbReference type="NCBI Taxonomy" id="2984211"/>
    <lineage>
        <taxon>Bacteria</taxon>
        <taxon>Pseudomonadati</taxon>
        <taxon>Pseudomonadota</taxon>
        <taxon>Alphaproteobacteria</taxon>
        <taxon>Caulobacterales</taxon>
        <taxon>Caulobacteraceae</taxon>
        <taxon>Asticcacaulis</taxon>
    </lineage>
</organism>
<dbReference type="SUPFAM" id="SSF51430">
    <property type="entry name" value="NAD(P)-linked oxidoreductase"/>
    <property type="match status" value="1"/>
</dbReference>
<evidence type="ECO:0000259" key="1">
    <source>
        <dbReference type="Pfam" id="PF00248"/>
    </source>
</evidence>
<dbReference type="InterPro" id="IPR023210">
    <property type="entry name" value="NADP_OxRdtase_dom"/>
</dbReference>
<evidence type="ECO:0000313" key="2">
    <source>
        <dbReference type="EMBL" id="MDC7675587.1"/>
    </source>
</evidence>
<comment type="caution">
    <text evidence="2">The sequence shown here is derived from an EMBL/GenBank/DDBJ whole genome shotgun (WGS) entry which is preliminary data.</text>
</comment>
<proteinExistence type="predicted"/>
<dbReference type="PANTHER" id="PTHR42686">
    <property type="entry name" value="GH17980P-RELATED"/>
    <property type="match status" value="1"/>
</dbReference>
<protein>
    <submittedName>
        <fullName evidence="2">Aldo/keto reductase</fullName>
    </submittedName>
</protein>
<evidence type="ECO:0000313" key="3">
    <source>
        <dbReference type="Proteomes" id="UP001218579"/>
    </source>
</evidence>
<dbReference type="PANTHER" id="PTHR42686:SF1">
    <property type="entry name" value="GH17980P-RELATED"/>
    <property type="match status" value="1"/>
</dbReference>
<sequence>MQLRTIGRTTVTVSLLGFGASGIGNLYRAMSDEAGEAVINAAIGAGIRYVDTAPRYGHGLSERRLGTVCNTVPKQDVTLSTKVGRRLTPILPPPPGTSRHGFVDADPFEEHFDYSYDGVMRSFEDSLRRLQRESIDILFAHDLGRMTHGTDHQRHLSAFLSGGYRAMCELRSDGRVGAIGLGVNEWEICADVMRDADLDVVMLAGRYTLLEQAPLDHFLPECKRRGVSVIAAAPFNSGILATGASGPKIGHYNYDAPPPGIIERVRRIEAIARAHDVPLAAAALQFPLGHPVVASVVSGMSGRSQVLATVRLLETSIPAGFWADLISEGLMRDDVPAPIHMASASKDRPNSL</sequence>
<gene>
    <name evidence="2" type="ORF">PQU98_05575</name>
</gene>
<reference evidence="2 3" key="1">
    <citation type="submission" date="2023-01" db="EMBL/GenBank/DDBJ databases">
        <title>Novel species of the genus Asticcacaulis isolated from rivers.</title>
        <authorList>
            <person name="Lu H."/>
        </authorList>
    </citation>
    <scope>NUCLEOTIDE SEQUENCE [LARGE SCALE GENOMIC DNA]</scope>
    <source>
        <strain evidence="2 3">LKC15W</strain>
    </source>
</reference>
<dbReference type="Gene3D" id="3.20.20.100">
    <property type="entry name" value="NADP-dependent oxidoreductase domain"/>
    <property type="match status" value="1"/>
</dbReference>